<protein>
    <submittedName>
        <fullName evidence="1">Uncharacterized protein</fullName>
    </submittedName>
</protein>
<name>F7ZHP3_ROSLO</name>
<evidence type="ECO:0000313" key="2">
    <source>
        <dbReference type="Proteomes" id="UP000001353"/>
    </source>
</evidence>
<sequence length="137" mass="15490">MVCTILSMGDEIPPEEFESFWSAILCVVTSGLRTLQATKIVAALPLSAMRVFAVIEFIRALHKDHAVLEPEGRRERIWQRLQVIWALRLPHTEGAQIFRDTHSNGKRCLTGTLLWLSLVLILTIRPLTCPLPHRQGA</sequence>
<evidence type="ECO:0000313" key="1">
    <source>
        <dbReference type="EMBL" id="AEI93653.1"/>
    </source>
</evidence>
<dbReference type="eggNOG" id="COG1292">
    <property type="taxonomic scope" value="Bacteria"/>
</dbReference>
<dbReference type="Proteomes" id="UP000001353">
    <property type="component" value="Chromosome"/>
</dbReference>
<dbReference type="AlphaFoldDB" id="F7ZHP3"/>
<dbReference type="HOGENOM" id="CLU_1863681_0_0_5"/>
<dbReference type="KEGG" id="rli:RLO149_c016610"/>
<reference evidence="1 2" key="1">
    <citation type="journal article" date="2011" name="BMC Genomics">
        <title>Comparative genome analysis and genome-guided physiological analysis of Roseobacter litoralis.</title>
        <authorList>
            <person name="Kalhoefer D."/>
            <person name="Thole S."/>
            <person name="Voget S."/>
            <person name="Lehmann R."/>
            <person name="Liesegang H."/>
            <person name="Wollher A."/>
            <person name="Daniel R."/>
            <person name="Simon M."/>
            <person name="Brinkhoff T."/>
        </authorList>
    </citation>
    <scope>NUCLEOTIDE SEQUENCE [LARGE SCALE GENOMIC DNA]</scope>
    <source>
        <strain evidence="2">ATCC 49566 / DSM 6996 / JCM 21268 / NBRC 15278 / OCh 149</strain>
    </source>
</reference>
<organism evidence="1 2">
    <name type="scientific">Roseobacter litoralis (strain ATCC 49566 / DSM 6996 / JCM 21268 / NBRC 15278 / OCh 149)</name>
    <dbReference type="NCBI Taxonomy" id="391595"/>
    <lineage>
        <taxon>Bacteria</taxon>
        <taxon>Pseudomonadati</taxon>
        <taxon>Pseudomonadota</taxon>
        <taxon>Alphaproteobacteria</taxon>
        <taxon>Rhodobacterales</taxon>
        <taxon>Roseobacteraceae</taxon>
        <taxon>Roseobacter</taxon>
    </lineage>
</organism>
<keyword evidence="2" id="KW-1185">Reference proteome</keyword>
<proteinExistence type="predicted"/>
<gene>
    <name evidence="1" type="ordered locus">RLO149_c016610</name>
</gene>
<accession>F7ZHP3</accession>
<dbReference type="EMBL" id="CP002623">
    <property type="protein sequence ID" value="AEI93653.1"/>
    <property type="molecule type" value="Genomic_DNA"/>
</dbReference>